<keyword evidence="7 10" id="KW-1133">Transmembrane helix</keyword>
<dbReference type="PANTHER" id="PTHR11214">
    <property type="entry name" value="BETA-1,3-N-ACETYLGLUCOSAMINYLTRANSFERASE"/>
    <property type="match status" value="1"/>
</dbReference>
<evidence type="ECO:0000256" key="3">
    <source>
        <dbReference type="ARBA" id="ARBA00022676"/>
    </source>
</evidence>
<accession>A0ABR1DSE8</accession>
<evidence type="ECO:0000256" key="4">
    <source>
        <dbReference type="ARBA" id="ARBA00022679"/>
    </source>
</evidence>
<keyword evidence="5 10" id="KW-0812">Transmembrane</keyword>
<evidence type="ECO:0000256" key="1">
    <source>
        <dbReference type="ARBA" id="ARBA00004323"/>
    </source>
</evidence>
<keyword evidence="3 10" id="KW-0328">Glycosyltransferase</keyword>
<dbReference type="PANTHER" id="PTHR11214:SF314">
    <property type="entry name" value="HEXOSYLTRANSFERASE"/>
    <property type="match status" value="1"/>
</dbReference>
<dbReference type="InterPro" id="IPR002659">
    <property type="entry name" value="Glyco_trans_31"/>
</dbReference>
<evidence type="ECO:0000256" key="10">
    <source>
        <dbReference type="RuleBase" id="RU363063"/>
    </source>
</evidence>
<evidence type="ECO:0000256" key="8">
    <source>
        <dbReference type="ARBA" id="ARBA00023034"/>
    </source>
</evidence>
<evidence type="ECO:0000256" key="7">
    <source>
        <dbReference type="ARBA" id="ARBA00022989"/>
    </source>
</evidence>
<comment type="similarity">
    <text evidence="2 10">Belongs to the glycosyltransferase 31 family.</text>
</comment>
<evidence type="ECO:0000256" key="5">
    <source>
        <dbReference type="ARBA" id="ARBA00022692"/>
    </source>
</evidence>
<dbReference type="Gene3D" id="3.90.550.50">
    <property type="match status" value="1"/>
</dbReference>
<evidence type="ECO:0000313" key="11">
    <source>
        <dbReference type="EMBL" id="KAK6753351.1"/>
    </source>
</evidence>
<organism evidence="11 12">
    <name type="scientific">Necator americanus</name>
    <name type="common">Human hookworm</name>
    <dbReference type="NCBI Taxonomy" id="51031"/>
    <lineage>
        <taxon>Eukaryota</taxon>
        <taxon>Metazoa</taxon>
        <taxon>Ecdysozoa</taxon>
        <taxon>Nematoda</taxon>
        <taxon>Chromadorea</taxon>
        <taxon>Rhabditida</taxon>
        <taxon>Rhabditina</taxon>
        <taxon>Rhabditomorpha</taxon>
        <taxon>Strongyloidea</taxon>
        <taxon>Ancylostomatidae</taxon>
        <taxon>Bunostominae</taxon>
        <taxon>Necator</taxon>
    </lineage>
</organism>
<dbReference type="Proteomes" id="UP001303046">
    <property type="component" value="Unassembled WGS sequence"/>
</dbReference>
<sequence length="422" mass="48913">MMFEVKRVMGRRKDNEEYPETVQFIINLGTLQEEGECSQDIWTPNRMNNANHLLASETRDLREQSIYGAASVVMLHKLSAIKKILPILLLIYCLLLLEFSIPVTFFKRSTFNNIILHEMSFVNYSLHYKYIMLPDLSLCDGSRGHNPLVVVTVLSTANRSDTRRAIRESWASARESISVNTGRVLVFFLLSAPTSVHELYVLQKEQKKHSDIIVTDLMESYENLVFKVYASLVFHQHYCPMAQFLMKVDDDVCLQLDRMVQLWNMDDKVNKSIYCQVLPRARPKRDPSNKWYVPDKVWPDQYYPQYCNGPMYVIGKIAGQAMLDQAQIFSPLTIEDVFYTGVVAESANVRRINWGRSMVSNTREFWKGHLRCSVTKEPLLFAAHSFETPDSMRKGFRIMKNYQCLQHNSSTKNKKKSLSKLS</sequence>
<proteinExistence type="inferred from homology"/>
<keyword evidence="8 10" id="KW-0333">Golgi apparatus</keyword>
<comment type="caution">
    <text evidence="11">The sequence shown here is derived from an EMBL/GenBank/DDBJ whole genome shotgun (WGS) entry which is preliminary data.</text>
</comment>
<evidence type="ECO:0000256" key="6">
    <source>
        <dbReference type="ARBA" id="ARBA00022968"/>
    </source>
</evidence>
<evidence type="ECO:0000256" key="2">
    <source>
        <dbReference type="ARBA" id="ARBA00008661"/>
    </source>
</evidence>
<keyword evidence="6 10" id="KW-0735">Signal-anchor</keyword>
<dbReference type="EC" id="2.4.1.-" evidence="10"/>
<feature type="transmembrane region" description="Helical" evidence="10">
    <location>
        <begin position="84"/>
        <end position="106"/>
    </location>
</feature>
<keyword evidence="9 10" id="KW-0472">Membrane</keyword>
<gene>
    <name evidence="11" type="primary">Necator_chrV.g17545</name>
    <name evidence="11" type="ORF">RB195_012755</name>
</gene>
<reference evidence="11 12" key="1">
    <citation type="submission" date="2023-08" db="EMBL/GenBank/DDBJ databases">
        <title>A Necator americanus chromosomal reference genome.</title>
        <authorList>
            <person name="Ilik V."/>
            <person name="Petrzelkova K.J."/>
            <person name="Pardy F."/>
            <person name="Fuh T."/>
            <person name="Niatou-Singa F.S."/>
            <person name="Gouil Q."/>
            <person name="Baker L."/>
            <person name="Ritchie M.E."/>
            <person name="Jex A.R."/>
            <person name="Gazzola D."/>
            <person name="Li H."/>
            <person name="Toshio Fujiwara R."/>
            <person name="Zhan B."/>
            <person name="Aroian R.V."/>
            <person name="Pafco B."/>
            <person name="Schwarz E.M."/>
        </authorList>
    </citation>
    <scope>NUCLEOTIDE SEQUENCE [LARGE SCALE GENOMIC DNA]</scope>
    <source>
        <strain evidence="11 12">Aroian</strain>
        <tissue evidence="11">Whole animal</tissue>
    </source>
</reference>
<keyword evidence="4" id="KW-0808">Transferase</keyword>
<dbReference type="EMBL" id="JAVFWL010000005">
    <property type="protein sequence ID" value="KAK6753351.1"/>
    <property type="molecule type" value="Genomic_DNA"/>
</dbReference>
<protein>
    <recommendedName>
        <fullName evidence="10">Hexosyltransferase</fullName>
        <ecNumber evidence="10">2.4.1.-</ecNumber>
    </recommendedName>
</protein>
<comment type="subcellular location">
    <subcellularLocation>
        <location evidence="1 10">Golgi apparatus membrane</location>
        <topology evidence="1 10">Single-pass type II membrane protein</topology>
    </subcellularLocation>
</comment>
<name>A0ABR1DSE8_NECAM</name>
<evidence type="ECO:0000256" key="9">
    <source>
        <dbReference type="ARBA" id="ARBA00023136"/>
    </source>
</evidence>
<evidence type="ECO:0000313" key="12">
    <source>
        <dbReference type="Proteomes" id="UP001303046"/>
    </source>
</evidence>
<dbReference type="Pfam" id="PF01762">
    <property type="entry name" value="Galactosyl_T"/>
    <property type="match status" value="1"/>
</dbReference>
<keyword evidence="12" id="KW-1185">Reference proteome</keyword>